<sequence length="256" mass="28127">MNDETTDARPLQVRIADDLRGQIKRGDLAPGDKLPTLQALADRYGVSMIVARRAVELLRQEGLLTSRKGSGNYVRERKQVKRYGIHRYSRSVWAGSTPQAILRAEGAEQGKTVGQKAETTQVPAPAFVAERLPDVSEGELVYVRRRVTTLDGVINQSADSYFSLATGERSPAVITGEGPGGHIARINAISPVLEIQEEIATRMPTGPEAARLQIPPGTPIFEVIRTYHTEQGPLDVTHFLIRGDMAVFDYKFPVPD</sequence>
<dbReference type="InterPro" id="IPR050679">
    <property type="entry name" value="Bact_HTH_transcr_reg"/>
</dbReference>
<gene>
    <name evidence="5" type="ORF">AC529_16690</name>
</gene>
<evidence type="ECO:0000256" key="1">
    <source>
        <dbReference type="ARBA" id="ARBA00023015"/>
    </source>
</evidence>
<evidence type="ECO:0000259" key="4">
    <source>
        <dbReference type="PROSITE" id="PS50949"/>
    </source>
</evidence>
<dbReference type="InterPro" id="IPR036390">
    <property type="entry name" value="WH_DNA-bd_sf"/>
</dbReference>
<comment type="caution">
    <text evidence="5">The sequence shown here is derived from an EMBL/GenBank/DDBJ whole genome shotgun (WGS) entry which is preliminary data.</text>
</comment>
<dbReference type="PANTHER" id="PTHR44846">
    <property type="entry name" value="MANNOSYL-D-GLYCERATE TRANSPORT/METABOLISM SYSTEM REPRESSOR MNGR-RELATED"/>
    <property type="match status" value="1"/>
</dbReference>
<keyword evidence="2" id="KW-0238">DNA-binding</keyword>
<evidence type="ECO:0000313" key="6">
    <source>
        <dbReference type="Proteomes" id="UP000074382"/>
    </source>
</evidence>
<dbReference type="OrthoDB" id="4532751at2"/>
<dbReference type="GO" id="GO:0045892">
    <property type="term" value="P:negative regulation of DNA-templated transcription"/>
    <property type="evidence" value="ECO:0007669"/>
    <property type="project" value="TreeGrafter"/>
</dbReference>
<dbReference type="SMART" id="SM00866">
    <property type="entry name" value="UTRA"/>
    <property type="match status" value="1"/>
</dbReference>
<dbReference type="Gene3D" id="3.40.1410.10">
    <property type="entry name" value="Chorismate lyase-like"/>
    <property type="match status" value="1"/>
</dbReference>
<dbReference type="PROSITE" id="PS50949">
    <property type="entry name" value="HTH_GNTR"/>
    <property type="match status" value="1"/>
</dbReference>
<dbReference type="EMBL" id="LGEM01000119">
    <property type="protein sequence ID" value="KUP95579.1"/>
    <property type="molecule type" value="Genomic_DNA"/>
</dbReference>
<dbReference type="SMART" id="SM00345">
    <property type="entry name" value="HTH_GNTR"/>
    <property type="match status" value="1"/>
</dbReference>
<keyword evidence="1" id="KW-0805">Transcription regulation</keyword>
<dbReference type="RefSeq" id="WP_068758500.1">
    <property type="nucleotide sequence ID" value="NZ_KQ950187.1"/>
</dbReference>
<keyword evidence="6" id="KW-1185">Reference proteome</keyword>
<dbReference type="Pfam" id="PF00392">
    <property type="entry name" value="GntR"/>
    <property type="match status" value="1"/>
</dbReference>
<dbReference type="AlphaFoldDB" id="A0A147KEB0"/>
<dbReference type="InterPro" id="IPR028978">
    <property type="entry name" value="Chorismate_lyase_/UTRA_dom_sf"/>
</dbReference>
<proteinExistence type="predicted"/>
<dbReference type="InterPro" id="IPR036388">
    <property type="entry name" value="WH-like_DNA-bd_sf"/>
</dbReference>
<keyword evidence="3" id="KW-0804">Transcription</keyword>
<dbReference type="Pfam" id="PF07702">
    <property type="entry name" value="UTRA"/>
    <property type="match status" value="1"/>
</dbReference>
<evidence type="ECO:0000313" key="5">
    <source>
        <dbReference type="EMBL" id="KUP95579.1"/>
    </source>
</evidence>
<accession>A0A147KEB0</accession>
<evidence type="ECO:0000256" key="2">
    <source>
        <dbReference type="ARBA" id="ARBA00023125"/>
    </source>
</evidence>
<reference evidence="6" key="1">
    <citation type="journal article" date="2017" name="Acta Aliment.">
        <title>Plant polysaccharide degrading enzyme system of Thermpbifida cellulosilytica TB100 revealed by de novo genome project data.</title>
        <authorList>
            <person name="Toth A."/>
            <person name="Baka E."/>
            <person name="Luzics S."/>
            <person name="Bata-Vidacs I."/>
            <person name="Nagy I."/>
            <person name="Balint B."/>
            <person name="Herceg R."/>
            <person name="Olasz F."/>
            <person name="Wilk T."/>
            <person name="Nagy T."/>
            <person name="Kriszt B."/>
            <person name="Nagy I."/>
            <person name="Kukolya J."/>
        </authorList>
    </citation>
    <scope>NUCLEOTIDE SEQUENCE [LARGE SCALE GENOMIC DNA]</scope>
    <source>
        <strain evidence="6">TB100</strain>
    </source>
</reference>
<name>A0A147KEB0_THECS</name>
<dbReference type="STRING" id="665004.AC529_16690"/>
<feature type="domain" description="HTH gntR-type" evidence="4">
    <location>
        <begin position="9"/>
        <end position="77"/>
    </location>
</feature>
<organism evidence="5 6">
    <name type="scientific">Thermobifida cellulosilytica TB100</name>
    <dbReference type="NCBI Taxonomy" id="665004"/>
    <lineage>
        <taxon>Bacteria</taxon>
        <taxon>Bacillati</taxon>
        <taxon>Actinomycetota</taxon>
        <taxon>Actinomycetes</taxon>
        <taxon>Streptosporangiales</taxon>
        <taxon>Nocardiopsidaceae</taxon>
        <taxon>Thermobifida</taxon>
    </lineage>
</organism>
<dbReference type="SUPFAM" id="SSF46785">
    <property type="entry name" value="Winged helix' DNA-binding domain"/>
    <property type="match status" value="1"/>
</dbReference>
<dbReference type="CDD" id="cd07377">
    <property type="entry name" value="WHTH_GntR"/>
    <property type="match status" value="1"/>
</dbReference>
<dbReference type="PATRIC" id="fig|665004.4.peg.3908"/>
<dbReference type="Proteomes" id="UP000074382">
    <property type="component" value="Unassembled WGS sequence"/>
</dbReference>
<protein>
    <recommendedName>
        <fullName evidence="4">HTH gntR-type domain-containing protein</fullName>
    </recommendedName>
</protein>
<dbReference type="InterPro" id="IPR000524">
    <property type="entry name" value="Tscrpt_reg_HTH_GntR"/>
</dbReference>
<dbReference type="PANTHER" id="PTHR44846:SF17">
    <property type="entry name" value="GNTR-FAMILY TRANSCRIPTIONAL REGULATOR"/>
    <property type="match status" value="1"/>
</dbReference>
<dbReference type="GO" id="GO:0003700">
    <property type="term" value="F:DNA-binding transcription factor activity"/>
    <property type="evidence" value="ECO:0007669"/>
    <property type="project" value="InterPro"/>
</dbReference>
<dbReference type="InterPro" id="IPR011663">
    <property type="entry name" value="UTRA"/>
</dbReference>
<dbReference type="SUPFAM" id="SSF64288">
    <property type="entry name" value="Chorismate lyase-like"/>
    <property type="match status" value="1"/>
</dbReference>
<dbReference type="GO" id="GO:0003677">
    <property type="term" value="F:DNA binding"/>
    <property type="evidence" value="ECO:0007669"/>
    <property type="project" value="UniProtKB-KW"/>
</dbReference>
<dbReference type="Gene3D" id="1.10.10.10">
    <property type="entry name" value="Winged helix-like DNA-binding domain superfamily/Winged helix DNA-binding domain"/>
    <property type="match status" value="1"/>
</dbReference>
<evidence type="ECO:0000256" key="3">
    <source>
        <dbReference type="ARBA" id="ARBA00023163"/>
    </source>
</evidence>